<dbReference type="AlphaFoldDB" id="A0A7J4X4M4"/>
<protein>
    <submittedName>
        <fullName evidence="2">Uncharacterized protein</fullName>
    </submittedName>
</protein>
<proteinExistence type="predicted"/>
<feature type="region of interest" description="Disordered" evidence="1">
    <location>
        <begin position="114"/>
        <end position="136"/>
    </location>
</feature>
<comment type="caution">
    <text evidence="2">The sequence shown here is derived from an EMBL/GenBank/DDBJ whole genome shotgun (WGS) entry which is preliminary data.</text>
</comment>
<feature type="compositionally biased region" description="Basic and acidic residues" evidence="1">
    <location>
        <begin position="116"/>
        <end position="136"/>
    </location>
</feature>
<organism evidence="2 3">
    <name type="scientific">Agrobacterium vitis</name>
    <name type="common">Rhizobium vitis</name>
    <dbReference type="NCBI Taxonomy" id="373"/>
    <lineage>
        <taxon>Bacteria</taxon>
        <taxon>Pseudomonadati</taxon>
        <taxon>Pseudomonadota</taxon>
        <taxon>Alphaproteobacteria</taxon>
        <taxon>Hyphomicrobiales</taxon>
        <taxon>Rhizobiaceae</taxon>
        <taxon>Rhizobium/Agrobacterium group</taxon>
        <taxon>Agrobacterium</taxon>
    </lineage>
</organism>
<dbReference type="EMBL" id="QUSG01000006">
    <property type="protein sequence ID" value="KAA3527076.1"/>
    <property type="molecule type" value="Genomic_DNA"/>
</dbReference>
<sequence>MTQRTNIIESNETVLCLIRTDRAFGGPYSYMTETPVIGRPLSDVDLLKETSLDDIVMVRRMNIDTWLSEDISEEVAALFLSNGLYDLDSEDGFPPYVRDSRAWKFMRDDLEAEQPVSRDPDAKHDDRRNRFIEAAE</sequence>
<accession>A0A7J4X4M4</accession>
<dbReference type="RefSeq" id="WP_149916827.1">
    <property type="nucleotide sequence ID" value="NZ_QUSG01000006.1"/>
</dbReference>
<name>A0A7J4X4M4_AGRVI</name>
<evidence type="ECO:0000313" key="2">
    <source>
        <dbReference type="EMBL" id="KAA3527076.1"/>
    </source>
</evidence>
<reference evidence="2 3" key="1">
    <citation type="submission" date="2018-08" db="EMBL/GenBank/DDBJ databases">
        <title>Genome sequencing of Agrobacterium vitis strain ICMP 10754.</title>
        <authorList>
            <person name="Visnovsky S.B."/>
            <person name="Pitman A.R."/>
        </authorList>
    </citation>
    <scope>NUCLEOTIDE SEQUENCE [LARGE SCALE GENOMIC DNA]</scope>
    <source>
        <strain evidence="2 3">ICMP 10754</strain>
    </source>
</reference>
<gene>
    <name evidence="2" type="ORF">DXT89_14190</name>
</gene>
<evidence type="ECO:0000256" key="1">
    <source>
        <dbReference type="SAM" id="MobiDB-lite"/>
    </source>
</evidence>
<dbReference type="Proteomes" id="UP000436911">
    <property type="component" value="Unassembled WGS sequence"/>
</dbReference>
<evidence type="ECO:0000313" key="3">
    <source>
        <dbReference type="Proteomes" id="UP000436911"/>
    </source>
</evidence>